<evidence type="ECO:0000313" key="1">
    <source>
        <dbReference type="EMBL" id="SVB16793.1"/>
    </source>
</evidence>
<gene>
    <name evidence="1" type="ORF">METZ01_LOCUS169647</name>
</gene>
<dbReference type="AlphaFoldDB" id="A0A382BUM7"/>
<protein>
    <submittedName>
        <fullName evidence="1">Uncharacterized protein</fullName>
    </submittedName>
</protein>
<reference evidence="1" key="1">
    <citation type="submission" date="2018-05" db="EMBL/GenBank/DDBJ databases">
        <authorList>
            <person name="Lanie J.A."/>
            <person name="Ng W.-L."/>
            <person name="Kazmierczak K.M."/>
            <person name="Andrzejewski T.M."/>
            <person name="Davidsen T.M."/>
            <person name="Wayne K.J."/>
            <person name="Tettelin H."/>
            <person name="Glass J.I."/>
            <person name="Rusch D."/>
            <person name="Podicherti R."/>
            <person name="Tsui H.-C.T."/>
            <person name="Winkler M.E."/>
        </authorList>
    </citation>
    <scope>NUCLEOTIDE SEQUENCE</scope>
</reference>
<proteinExistence type="predicted"/>
<sequence length="539" mass="63067">MKILKLLSKFFIILFLFSTFAKTAISNEPVDIWNIEKKESVIEEKLIENKKSINNETIQGIKIVDQNKNIIVNNSLGANDIKLAGLYDPAENGLSIDMWSNSNGKEIKFLLEKLSSKKLSNFSEKILDVALLTNSYLPSNNISSEEFLEFKFQYLIKKKDFKLIKNFLIKNLSIKDNDKLVRYYVDYYLSNSQLDKSCEIFEYVKLVTSDYLNNFKIYCLIDQNKKEEAQLLFDLKSEFGSLDEFFVKKFNILMGYEKKDVLVSDKNILKLHLSHKTNENFSYEPKIDTPKYIWKYLSTSNLLKDSDLINIENSDQVKLIETATNEGAYEEQELFDLYKRFQFDINQLINVKDAHKLLPDYQGRALLYQRLLLTSDSFLKLDLSSMLNKSFDESNLSNVFDKELSKILKTINEDQVPSNFTTFYKQNRENEKEKELRIKFNNKIFHQSKLLNYFLNKTSLPKVEKETNDLLKKIKKNKKYFFSKKDIMMIESLKSDGVQILKKYDKLYKHKPTVPVEINSMIVNGETGLLLLKIAHIIG</sequence>
<dbReference type="EMBL" id="UINC01031169">
    <property type="protein sequence ID" value="SVB16793.1"/>
    <property type="molecule type" value="Genomic_DNA"/>
</dbReference>
<name>A0A382BUM7_9ZZZZ</name>
<organism evidence="1">
    <name type="scientific">marine metagenome</name>
    <dbReference type="NCBI Taxonomy" id="408172"/>
    <lineage>
        <taxon>unclassified sequences</taxon>
        <taxon>metagenomes</taxon>
        <taxon>ecological metagenomes</taxon>
    </lineage>
</organism>
<accession>A0A382BUM7</accession>
<feature type="non-terminal residue" evidence="1">
    <location>
        <position position="539"/>
    </location>
</feature>